<dbReference type="EMBL" id="CADCTY010001490">
    <property type="protein sequence ID" value="CAA9372900.1"/>
    <property type="molecule type" value="Genomic_DNA"/>
</dbReference>
<evidence type="ECO:0000313" key="1">
    <source>
        <dbReference type="EMBL" id="CAA9372900.1"/>
    </source>
</evidence>
<accession>A0A6J4MYZ3</accession>
<reference evidence="1" key="1">
    <citation type="submission" date="2020-02" db="EMBL/GenBank/DDBJ databases">
        <authorList>
            <person name="Meier V. D."/>
        </authorList>
    </citation>
    <scope>NUCLEOTIDE SEQUENCE</scope>
    <source>
        <strain evidence="1">AVDCRST_MAG94</strain>
    </source>
</reference>
<proteinExistence type="predicted"/>
<name>A0A6J4MYZ3_9CYAN</name>
<gene>
    <name evidence="1" type="ORF">AVDCRST_MAG94-4303</name>
</gene>
<sequence>MSAIAILCTLYCGWQLNNNIRAMRESQQNIKRLDVELDRETLEQLWRR</sequence>
<protein>
    <submittedName>
        <fullName evidence="1">Uncharacterized protein</fullName>
    </submittedName>
</protein>
<dbReference type="AlphaFoldDB" id="A0A6J4MYZ3"/>
<organism evidence="1">
    <name type="scientific">uncultured Leptolyngbya sp</name>
    <dbReference type="NCBI Taxonomy" id="332963"/>
    <lineage>
        <taxon>Bacteria</taxon>
        <taxon>Bacillati</taxon>
        <taxon>Cyanobacteriota</taxon>
        <taxon>Cyanophyceae</taxon>
        <taxon>Leptolyngbyales</taxon>
        <taxon>Leptolyngbyaceae</taxon>
        <taxon>Leptolyngbya group</taxon>
        <taxon>Leptolyngbya</taxon>
        <taxon>environmental samples</taxon>
    </lineage>
</organism>